<keyword evidence="4 7" id="KW-0812">Transmembrane</keyword>
<comment type="similarity">
    <text evidence="2">Belongs to the CPA3 antiporters (TC 2.A.63) subunit D family.</text>
</comment>
<feature type="transmembrane region" description="Helical" evidence="8">
    <location>
        <begin position="38"/>
        <end position="59"/>
    </location>
</feature>
<evidence type="ECO:0000256" key="7">
    <source>
        <dbReference type="RuleBase" id="RU000320"/>
    </source>
</evidence>
<dbReference type="InterPro" id="IPR050586">
    <property type="entry name" value="CPA3_Na-H_Antiporter_D"/>
</dbReference>
<feature type="transmembrane region" description="Helical" evidence="8">
    <location>
        <begin position="116"/>
        <end position="133"/>
    </location>
</feature>
<dbReference type="KEGG" id="ske:Sked_01550"/>
<evidence type="ECO:0000256" key="3">
    <source>
        <dbReference type="ARBA" id="ARBA00022475"/>
    </source>
</evidence>
<evidence type="ECO:0000256" key="8">
    <source>
        <dbReference type="SAM" id="Phobius"/>
    </source>
</evidence>
<feature type="transmembrane region" description="Helical" evidence="8">
    <location>
        <begin position="347"/>
        <end position="367"/>
    </location>
</feature>
<dbReference type="Pfam" id="PF00361">
    <property type="entry name" value="Proton_antipo_M"/>
    <property type="match status" value="1"/>
</dbReference>
<evidence type="ECO:0000259" key="9">
    <source>
        <dbReference type="Pfam" id="PF00361"/>
    </source>
</evidence>
<feature type="transmembrane region" description="Helical" evidence="8">
    <location>
        <begin position="465"/>
        <end position="487"/>
    </location>
</feature>
<evidence type="ECO:0000256" key="5">
    <source>
        <dbReference type="ARBA" id="ARBA00022989"/>
    </source>
</evidence>
<dbReference type="EMBL" id="CP001819">
    <property type="protein sequence ID" value="ACZ20127.1"/>
    <property type="molecule type" value="Genomic_DNA"/>
</dbReference>
<feature type="transmembrane region" description="Helical" evidence="8">
    <location>
        <begin position="139"/>
        <end position="156"/>
    </location>
</feature>
<comment type="subcellular location">
    <subcellularLocation>
        <location evidence="1">Cell membrane</location>
        <topology evidence="1">Multi-pass membrane protein</topology>
    </subcellularLocation>
    <subcellularLocation>
        <location evidence="7">Membrane</location>
        <topology evidence="7">Multi-pass membrane protein</topology>
    </subcellularLocation>
</comment>
<evidence type="ECO:0000256" key="1">
    <source>
        <dbReference type="ARBA" id="ARBA00004651"/>
    </source>
</evidence>
<evidence type="ECO:0000313" key="11">
    <source>
        <dbReference type="Proteomes" id="UP000000322"/>
    </source>
</evidence>
<dbReference type="HOGENOM" id="CLU_007100_9_3_11"/>
<dbReference type="STRING" id="446469.Sked_01550"/>
<feature type="transmembrane region" description="Helical" evidence="8">
    <location>
        <begin position="6"/>
        <end position="26"/>
    </location>
</feature>
<organism evidence="10 11">
    <name type="scientific">Sanguibacter keddieii (strain ATCC 51767 / DSM 10542 / NCFB 3025 / ST-74)</name>
    <dbReference type="NCBI Taxonomy" id="446469"/>
    <lineage>
        <taxon>Bacteria</taxon>
        <taxon>Bacillati</taxon>
        <taxon>Actinomycetota</taxon>
        <taxon>Actinomycetes</taxon>
        <taxon>Micrococcales</taxon>
        <taxon>Sanguibacteraceae</taxon>
        <taxon>Sanguibacter</taxon>
    </lineage>
</organism>
<dbReference type="eggNOG" id="COG0651">
    <property type="taxonomic scope" value="Bacteria"/>
</dbReference>
<dbReference type="OrthoDB" id="9811798at2"/>
<feature type="transmembrane region" description="Helical" evidence="8">
    <location>
        <begin position="379"/>
        <end position="399"/>
    </location>
</feature>
<protein>
    <submittedName>
        <fullName evidence="10">Formate hydrogenlyase subunit 3/multisubunit Na+/H+ antiporter, MnhD subunit</fullName>
    </submittedName>
</protein>
<feature type="transmembrane region" description="Helical" evidence="8">
    <location>
        <begin position="214"/>
        <end position="239"/>
    </location>
</feature>
<gene>
    <name evidence="10" type="ordered locus">Sked_01550</name>
</gene>
<dbReference type="PANTHER" id="PTHR42703:SF1">
    <property type="entry name" value="NA(+)_H(+) ANTIPORTER SUBUNIT D1"/>
    <property type="match status" value="1"/>
</dbReference>
<feature type="transmembrane region" description="Helical" evidence="8">
    <location>
        <begin position="282"/>
        <end position="301"/>
    </location>
</feature>
<evidence type="ECO:0000313" key="10">
    <source>
        <dbReference type="EMBL" id="ACZ20127.1"/>
    </source>
</evidence>
<feature type="transmembrane region" description="Helical" evidence="8">
    <location>
        <begin position="419"/>
        <end position="444"/>
    </location>
</feature>
<evidence type="ECO:0000256" key="6">
    <source>
        <dbReference type="ARBA" id="ARBA00023136"/>
    </source>
</evidence>
<feature type="transmembrane region" description="Helical" evidence="8">
    <location>
        <begin position="83"/>
        <end position="104"/>
    </location>
</feature>
<evidence type="ECO:0000256" key="2">
    <source>
        <dbReference type="ARBA" id="ARBA00005346"/>
    </source>
</evidence>
<feature type="domain" description="NADH:quinone oxidoreductase/Mrp antiporter transmembrane" evidence="9">
    <location>
        <begin position="133"/>
        <end position="429"/>
    </location>
</feature>
<keyword evidence="3" id="KW-1003">Cell membrane</keyword>
<dbReference type="Proteomes" id="UP000000322">
    <property type="component" value="Chromosome"/>
</dbReference>
<feature type="transmembrane region" description="Helical" evidence="8">
    <location>
        <begin position="168"/>
        <end position="194"/>
    </location>
</feature>
<evidence type="ECO:0000256" key="4">
    <source>
        <dbReference type="ARBA" id="ARBA00022692"/>
    </source>
</evidence>
<dbReference type="InterPro" id="IPR001750">
    <property type="entry name" value="ND/Mrp_TM"/>
</dbReference>
<dbReference type="PRINTS" id="PR01434">
    <property type="entry name" value="NADHDHGNASE5"/>
</dbReference>
<dbReference type="GO" id="GO:0016829">
    <property type="term" value="F:lyase activity"/>
    <property type="evidence" value="ECO:0007669"/>
    <property type="project" value="UniProtKB-KW"/>
</dbReference>
<feature type="transmembrane region" description="Helical" evidence="8">
    <location>
        <begin position="313"/>
        <end position="335"/>
    </location>
</feature>
<keyword evidence="6 8" id="KW-0472">Membrane</keyword>
<feature type="transmembrane region" description="Helical" evidence="8">
    <location>
        <begin position="251"/>
        <end position="276"/>
    </location>
</feature>
<accession>D1BIT5</accession>
<name>D1BIT5_SANKS</name>
<sequence>MIPAALAPWVPVVILLTSLVPALAIFALPERTERTRTVLNLSGAVAKVALVAVLVPPVLAGNRYEWRVPFLPSVDLVLRVEPFSLFFLGLSAFLWLLTTVYAIGYLKKGGQHRSRFFAFFSLCVVASSGIALSGNLVTFVIFYELLTLATYPLVIHEQTKAALRGGRVYLTYTLTGGAALLLGAVWLTSLVGPVEFADRGNPAVAQLAADDPGAARAVFVLILAGLAVKAALVPLHGWLPRSMVAPAPVSALLHAVAVVKAGVFGIVLLVDLVYGAEVAEGLGLLTPLMVLACVTILWGSVRALRQDGLKARLAYSTVSQVAYVTLGISMVNAAGMTGGLVHIVHQGLMKITLFFCAGLIAHTLGLTKVSQLSGIGRRMPLTCAAFTVGALGMVGIPPVAGYMSKWYLGLGAVEADAPWVVVVLVASSLLNAAYFLPVVARMWWGTPDPALELEHRVKVGAEAPWAMLGPTIITAVCSVGVTVFAGLQYSPLSVARLIVEESWLP</sequence>
<dbReference type="RefSeq" id="WP_012865196.1">
    <property type="nucleotide sequence ID" value="NC_013521.1"/>
</dbReference>
<dbReference type="PANTHER" id="PTHR42703">
    <property type="entry name" value="NADH DEHYDROGENASE"/>
    <property type="match status" value="1"/>
</dbReference>
<reference evidence="10 11" key="1">
    <citation type="journal article" date="2009" name="Stand. Genomic Sci.">
        <title>Complete genome sequence of Sanguibacter keddieii type strain (ST-74).</title>
        <authorList>
            <person name="Ivanova N."/>
            <person name="Sikorski J."/>
            <person name="Sims D."/>
            <person name="Brettin T."/>
            <person name="Detter J.C."/>
            <person name="Han C."/>
            <person name="Lapidus A."/>
            <person name="Copeland A."/>
            <person name="Glavina Del Rio T."/>
            <person name="Nolan M."/>
            <person name="Chen F."/>
            <person name="Lucas S."/>
            <person name="Tice H."/>
            <person name="Cheng J.F."/>
            <person name="Bruce D."/>
            <person name="Goodwin L."/>
            <person name="Pitluck S."/>
            <person name="Pati A."/>
            <person name="Mavromatis K."/>
            <person name="Chen A."/>
            <person name="Palaniappan K."/>
            <person name="D'haeseleer P."/>
            <person name="Chain P."/>
            <person name="Bristow J."/>
            <person name="Eisen J.A."/>
            <person name="Markowitz V."/>
            <person name="Hugenholtz P."/>
            <person name="Goker M."/>
            <person name="Pukall R."/>
            <person name="Klenk H.P."/>
            <person name="Kyrpides N.C."/>
        </authorList>
    </citation>
    <scope>NUCLEOTIDE SEQUENCE [LARGE SCALE GENOMIC DNA]</scope>
    <source>
        <strain evidence="11">ATCC 51767 / DSM 10542 / NCFB 3025 / ST-74</strain>
    </source>
</reference>
<dbReference type="GO" id="GO:0005886">
    <property type="term" value="C:plasma membrane"/>
    <property type="evidence" value="ECO:0007669"/>
    <property type="project" value="UniProtKB-SubCell"/>
</dbReference>
<dbReference type="AlphaFoldDB" id="D1BIT5"/>
<keyword evidence="5 8" id="KW-1133">Transmembrane helix</keyword>
<proteinExistence type="inferred from homology"/>
<keyword evidence="11" id="KW-1185">Reference proteome</keyword>